<dbReference type="Pfam" id="PF23325">
    <property type="entry name" value="TPR_28"/>
    <property type="match status" value="1"/>
</dbReference>
<dbReference type="CDD" id="cd00171">
    <property type="entry name" value="Sec7"/>
    <property type="match status" value="1"/>
</dbReference>
<feature type="compositionally biased region" description="Polar residues" evidence="1">
    <location>
        <begin position="322"/>
        <end position="331"/>
    </location>
</feature>
<dbReference type="GO" id="GO:0005794">
    <property type="term" value="C:Golgi apparatus"/>
    <property type="evidence" value="ECO:0007669"/>
    <property type="project" value="UniProtKB-ARBA"/>
</dbReference>
<dbReference type="GO" id="GO:0005085">
    <property type="term" value="F:guanyl-nucleotide exchange factor activity"/>
    <property type="evidence" value="ECO:0007669"/>
    <property type="project" value="InterPro"/>
</dbReference>
<evidence type="ECO:0000313" key="3">
    <source>
        <dbReference type="EMBL" id="CCX04903.1"/>
    </source>
</evidence>
<dbReference type="PROSITE" id="PS50190">
    <property type="entry name" value="SEC7"/>
    <property type="match status" value="1"/>
</dbReference>
<gene>
    <name evidence="3" type="ORF">PCON_03900</name>
</gene>
<dbReference type="InterPro" id="IPR016024">
    <property type="entry name" value="ARM-type_fold"/>
</dbReference>
<dbReference type="OMA" id="CRDIRHH"/>
<dbReference type="OrthoDB" id="10258608at2759"/>
<feature type="region of interest" description="Disordered" evidence="1">
    <location>
        <begin position="498"/>
        <end position="535"/>
    </location>
</feature>
<dbReference type="SUPFAM" id="SSF48371">
    <property type="entry name" value="ARM repeat"/>
    <property type="match status" value="1"/>
</dbReference>
<feature type="domain" description="SEC7" evidence="2">
    <location>
        <begin position="630"/>
        <end position="821"/>
    </location>
</feature>
<dbReference type="PANTHER" id="PTHR10663">
    <property type="entry name" value="GUANYL-NUCLEOTIDE EXCHANGE FACTOR"/>
    <property type="match status" value="1"/>
</dbReference>
<dbReference type="Gene3D" id="1.10.220.20">
    <property type="match status" value="1"/>
</dbReference>
<dbReference type="eggNOG" id="KOG0928">
    <property type="taxonomic scope" value="Eukaryota"/>
</dbReference>
<dbReference type="PANTHER" id="PTHR10663:SF388">
    <property type="entry name" value="GOLGI-SPECIFIC BREFELDIN A-RESISTANCE GUANINE NUCLEOTIDE EXCHANGE FACTOR 1"/>
    <property type="match status" value="1"/>
</dbReference>
<dbReference type="GO" id="GO:0016192">
    <property type="term" value="P:vesicle-mediated transport"/>
    <property type="evidence" value="ECO:0007669"/>
    <property type="project" value="UniProtKB-ARBA"/>
</dbReference>
<dbReference type="InterPro" id="IPR023394">
    <property type="entry name" value="Sec7_C_sf"/>
</dbReference>
<feature type="region of interest" description="Disordered" evidence="1">
    <location>
        <begin position="78"/>
        <end position="98"/>
    </location>
</feature>
<name>U4KUF3_PYROM</name>
<dbReference type="Gene3D" id="1.10.1000.11">
    <property type="entry name" value="Arf Nucleotide-binding Site Opener,domain 2"/>
    <property type="match status" value="1"/>
</dbReference>
<dbReference type="SUPFAM" id="SSF48425">
    <property type="entry name" value="Sec7 domain"/>
    <property type="match status" value="1"/>
</dbReference>
<evidence type="ECO:0000256" key="1">
    <source>
        <dbReference type="SAM" id="MobiDB-lite"/>
    </source>
</evidence>
<dbReference type="STRING" id="1076935.U4KUF3"/>
<evidence type="ECO:0000259" key="2">
    <source>
        <dbReference type="PROSITE" id="PS50190"/>
    </source>
</evidence>
<feature type="region of interest" description="Disordered" evidence="1">
    <location>
        <begin position="311"/>
        <end position="345"/>
    </location>
</feature>
<dbReference type="InterPro" id="IPR000904">
    <property type="entry name" value="Sec7_dom"/>
</dbReference>
<dbReference type="Pfam" id="PF12783">
    <property type="entry name" value="Sec7-like_HUS"/>
    <property type="match status" value="1"/>
</dbReference>
<proteinExistence type="predicted"/>
<feature type="compositionally biased region" description="Basic and acidic residues" evidence="1">
    <location>
        <begin position="1569"/>
        <end position="1588"/>
    </location>
</feature>
<dbReference type="Pfam" id="PF01369">
    <property type="entry name" value="Sec7"/>
    <property type="match status" value="1"/>
</dbReference>
<evidence type="ECO:0000313" key="4">
    <source>
        <dbReference type="Proteomes" id="UP000018144"/>
    </source>
</evidence>
<dbReference type="SMART" id="SM00222">
    <property type="entry name" value="Sec7"/>
    <property type="match status" value="1"/>
</dbReference>
<organism evidence="3 4">
    <name type="scientific">Pyronema omphalodes (strain CBS 100304)</name>
    <name type="common">Pyronema confluens</name>
    <dbReference type="NCBI Taxonomy" id="1076935"/>
    <lineage>
        <taxon>Eukaryota</taxon>
        <taxon>Fungi</taxon>
        <taxon>Dikarya</taxon>
        <taxon>Ascomycota</taxon>
        <taxon>Pezizomycotina</taxon>
        <taxon>Pezizomycetes</taxon>
        <taxon>Pezizales</taxon>
        <taxon>Pyronemataceae</taxon>
        <taxon>Pyronema</taxon>
    </lineage>
</organism>
<protein>
    <submittedName>
        <fullName evidence="3">Similar to Uncharacterized protein C211.03 acc. no. Q9P7R8</fullName>
    </submittedName>
</protein>
<feature type="compositionally biased region" description="Basic and acidic residues" evidence="1">
    <location>
        <begin position="522"/>
        <end position="535"/>
    </location>
</feature>
<feature type="region of interest" description="Disordered" evidence="1">
    <location>
        <begin position="1565"/>
        <end position="1588"/>
    </location>
</feature>
<dbReference type="InterPro" id="IPR035999">
    <property type="entry name" value="Sec7_dom_sf"/>
</dbReference>
<dbReference type="InterPro" id="IPR056604">
    <property type="entry name" value="GBF1-like_TPR"/>
</dbReference>
<sequence length="1588" mass="175427">MTDAYHEGAPTPELPQAATATPIVNSVTVHAPSSISVAIDPVALVTSECITVTSAMRKNARWAQSSVAAILGGGGGSGYDSNGSNTPVPGSPRPGLATRRGKLAEGELDADVGLAGRWGLRGKKGKSIQDNPLMAAFARLRGDLQGCKDITTFDTPSLLHPFLQVIRSSSTSGPITSLALIAITKFFSYNLINRNSPRLSHAMQLLSSAITHCRFEASDSAQDEVVLLRILRLMEMMISGPGGELLGDESVCEMMETGLSMCCQMRLSEMLRRSAEICMVRMCQTVFERLKHLELRADEAGENLEEEAKADMDQVKMAPATDSENLAVPTTTERRSASLDASGGEMTIVPAGAEPTSSHDGEDTTIKPYSLPSIRELLRVLVELLDPHDKTHTDTMRVMAMRIIDVAFEVAGPSIAKHPSLADLARDNLCRYLFQLVRSDTMSILQESLRVTGTLFATTRGVLKLQQELFLSYVVTCVHPQVEIPREPGVDPILYEGVPQSPRLAKPPPTQNGSGRATPVQVKERQKLGLEGGSRKPDAREAMVECIGALSRIPSFMVELYVNYDCDVDRTDLCEDVVGLLSRNAFPDSATWSTTNVPPLCLDALLGYINFLYERLNDAPITEGFTDPVELRQKKHLKQVVIQGIKKFNEDPKKGVIFLVQQGIIDSMDNAVSVARFLKGTTRVDKKLLGEYISKKQNGEILKAFMSMFDFTGKRVDEGLREMLETFRLPGESQLIERIVSEFSEVYCNNEVNLKDVADKDAVFILSYAIIMLNTDQHNPNMKSGSRMKFEDFARNIRGTNGGKDFDPEYLRAIYETIKHNEIILPEEHDNKHAFDYTWRELLHKTNTAGDLTICNTNIYDADMFAATWRPVVATLGYVFLSATDEAVYSRVIAGFDQCARIAAKYGHTETLDNIVRCLSTISTLSTENPPSTALNTEIQVEENSVMVSELAVRFGREFKAQLGTVVMFRILIGNEGDVKLGWDYIVRTWLNLFVNSLIPPFFSPAQSGLDIPPIPLQTPAVVIERNQASKDVGLFSTLSSYLSSYASDEPPEPSEEELDSTLCTVDCVNACHLGDVFANIMELNAASLKPLIDALLRQVPDFDETDPTVVVKPEYPASPINGPVRRAPKYDPKLVYILEFTTCLVLRDAETTLAHGKALGETLTGILRNAHRLHPLVISRSIYYMFSLLEHSHDHSFLRPPLALHSVAALDKVVLDKSALSVIKGLSKCIKGPSALRSEIINSPDLWVILRGLLHNKEAVVDVFGILELIVSEAQTSVTADNYVAVISLLNDFGNEGSVGAAYEQKQDKLAKKGKPQKKATDYPGVEVVARGTKAVSMIYSLTTRVPGLITQSHLEKNEAWTTYWLPIFQSLSTQCTNPCREIRNLSLGYLRQSLLSPELTSGDHQEWTAIFGDVLFPLIHRLLKPEVFQGDTKGMSDTRVQAATLLCKIFLHYLVMLSEWEGMLDLWLRILDIMDRLMNSGQADHLVEAVPESLKNILLVMSSGGFLVRPESDGGNKELWDQTWKRLERFLPDLKTELFPPEPEKPAPALVAVTVAPVELSASETVTVEKTEETEKKEEAKSDDID</sequence>
<accession>U4KUF3</accession>
<dbReference type="EMBL" id="HF935219">
    <property type="protein sequence ID" value="CCX04903.1"/>
    <property type="molecule type" value="Genomic_DNA"/>
</dbReference>
<reference evidence="3 4" key="1">
    <citation type="journal article" date="2013" name="PLoS Genet.">
        <title>The genome and development-dependent transcriptomes of Pyronema confluens: a window into fungal evolution.</title>
        <authorList>
            <person name="Traeger S."/>
            <person name="Altegoer F."/>
            <person name="Freitag M."/>
            <person name="Gabaldon T."/>
            <person name="Kempken F."/>
            <person name="Kumar A."/>
            <person name="Marcet-Houben M."/>
            <person name="Poggeler S."/>
            <person name="Stajich J.E."/>
            <person name="Nowrousian M."/>
        </authorList>
    </citation>
    <scope>NUCLEOTIDE SEQUENCE [LARGE SCALE GENOMIC DNA]</scope>
    <source>
        <strain evidence="4">CBS 100304</strain>
        <tissue evidence="3">Vegetative mycelium</tissue>
    </source>
</reference>
<dbReference type="Proteomes" id="UP000018144">
    <property type="component" value="Unassembled WGS sequence"/>
</dbReference>
<keyword evidence="4" id="KW-1185">Reference proteome</keyword>
<dbReference type="GO" id="GO:0032012">
    <property type="term" value="P:regulation of ARF protein signal transduction"/>
    <property type="evidence" value="ECO:0007669"/>
    <property type="project" value="InterPro"/>
</dbReference>
<dbReference type="InterPro" id="IPR032691">
    <property type="entry name" value="Mon2/Sec7/BIG1-like_HUS"/>
</dbReference>